<keyword evidence="1" id="KW-0812">Transmembrane</keyword>
<dbReference type="InterPro" id="IPR006311">
    <property type="entry name" value="TAT_signal"/>
</dbReference>
<keyword evidence="1" id="KW-0472">Membrane</keyword>
<proteinExistence type="predicted"/>
<keyword evidence="1" id="KW-1133">Transmembrane helix</keyword>
<sequence>MTENAGIGRRAVLRGAAWSVPVLAAAVAVPAYAASGCADFSVGGAGIVATGSNYTATFGVNKAGGAQPLTGWSLVITLVPKAGGPSITVPAQTTSGTTITRTNLANGNVQLEITGATGTTVSFGGSFTGGYTGSAVWTKGACQISKGIDFGAPIVPFSGMSATLNAGTHTSAYLAGTASFTPPAGVAAVTNATLTFSVQQKPNKHVLIGSGPTAATVVSGAGWSFTSASSSGDTVTYVFTFTGSTSAGSTSSLSFRLNGSGSIGNGDFPVTIGGTRTLSGTQFVTVTPTVTTANW</sequence>
<keyword evidence="3" id="KW-1185">Reference proteome</keyword>
<feature type="transmembrane region" description="Helical" evidence="1">
    <location>
        <begin position="12"/>
        <end position="33"/>
    </location>
</feature>
<reference evidence="2 3" key="1">
    <citation type="submission" date="2015-02" db="EMBL/GenBank/DDBJ databases">
        <title>Draft genome sequences of ten Microbacterium spp. with emphasis on heavy metal contaminated environments.</title>
        <authorList>
            <person name="Corretto E."/>
        </authorList>
    </citation>
    <scope>NUCLEOTIDE SEQUENCE [LARGE SCALE GENOMIC DNA]</scope>
    <source>
        <strain evidence="2 3">DSM 23848</strain>
    </source>
</reference>
<name>A0A0F0L3A7_9MICO</name>
<dbReference type="AlphaFoldDB" id="A0A0F0L3A7"/>
<dbReference type="Proteomes" id="UP000033448">
    <property type="component" value="Unassembled WGS sequence"/>
</dbReference>
<accession>A0A0F0L3A7</accession>
<dbReference type="RefSeq" id="WP_139168342.1">
    <property type="nucleotide sequence ID" value="NZ_FNGQ01000008.1"/>
</dbReference>
<protein>
    <submittedName>
        <fullName evidence="2">Uncharacterized protein</fullName>
    </submittedName>
</protein>
<evidence type="ECO:0000313" key="3">
    <source>
        <dbReference type="Proteomes" id="UP000033448"/>
    </source>
</evidence>
<comment type="caution">
    <text evidence="2">The sequence shown here is derived from an EMBL/GenBank/DDBJ whole genome shotgun (WGS) entry which is preliminary data.</text>
</comment>
<evidence type="ECO:0000256" key="1">
    <source>
        <dbReference type="SAM" id="Phobius"/>
    </source>
</evidence>
<dbReference type="PROSITE" id="PS51318">
    <property type="entry name" value="TAT"/>
    <property type="match status" value="1"/>
</dbReference>
<evidence type="ECO:0000313" key="2">
    <source>
        <dbReference type="EMBL" id="KJL25996.1"/>
    </source>
</evidence>
<dbReference type="EMBL" id="JYIT01000067">
    <property type="protein sequence ID" value="KJL25996.1"/>
    <property type="molecule type" value="Genomic_DNA"/>
</dbReference>
<gene>
    <name evidence="2" type="ORF">RL72_01205</name>
</gene>
<organism evidence="2 3">
    <name type="scientific">Microbacterium azadirachtae</name>
    <dbReference type="NCBI Taxonomy" id="582680"/>
    <lineage>
        <taxon>Bacteria</taxon>
        <taxon>Bacillati</taxon>
        <taxon>Actinomycetota</taxon>
        <taxon>Actinomycetes</taxon>
        <taxon>Micrococcales</taxon>
        <taxon>Microbacteriaceae</taxon>
        <taxon>Microbacterium</taxon>
    </lineage>
</organism>
<dbReference type="PATRIC" id="fig|582680.7.peg.1242"/>